<sequence>MEYLLDALSDSIVSVNAAFARQLSRRSVPGGVRYTSKAPAAAADVISASQAAVAINSLGYEDPHAPLSAGARSSIAVMTKSGFAAREGVTVSRVAALLAAIPGKARGGGRAGCAEVTFADFVRVVYALHVGRGHVTAGDGEAAGDGGVALPPVDGAAPPGGGLADLEGKENLGGNSGGASPPRGPRPPSKWDGPRMERVRHLQDTLNRSQRARKVEPALEPEPEMEREAAAKVASAAAPSPPAEVAPPPPSPGSTLLSLCHSLARAPLPARLAAARAAFGEFDLYGGSGDDDPIVWSDAAKVLESLTFKTLKALLADLSEQTIALRNAKERVVIEAAMREAVFACAGDAAMKAEIALPVVRDAIEAAFDMRDRAVKETAAEIVGEVLGGAVAAVEDRNWAVGQIVGDVVGGVVDEAEEKKEREEKERLALEDSLSVSSGELSSLELTAGSMEGSLSVSSKEMSSLEITAGSMEGSLSVSSKEMSSLESTAGSGGSLSVSSKDMSELEITAGSALEGAEGSEAEAAAEKEREREEEEAAKARREAEEVRAEVARSAKQL</sequence>
<feature type="region of interest" description="Disordered" evidence="1">
    <location>
        <begin position="476"/>
        <end position="558"/>
    </location>
</feature>
<evidence type="ECO:0000256" key="1">
    <source>
        <dbReference type="SAM" id="MobiDB-lite"/>
    </source>
</evidence>
<feature type="compositionally biased region" description="Pro residues" evidence="1">
    <location>
        <begin position="239"/>
        <end position="252"/>
    </location>
</feature>
<keyword evidence="3" id="KW-1185">Reference proteome</keyword>
<evidence type="ECO:0000313" key="2">
    <source>
        <dbReference type="EMBL" id="GMI36141.1"/>
    </source>
</evidence>
<feature type="compositionally biased region" description="Low complexity" evidence="1">
    <location>
        <begin position="476"/>
        <end position="488"/>
    </location>
</feature>
<evidence type="ECO:0000313" key="3">
    <source>
        <dbReference type="Proteomes" id="UP001165060"/>
    </source>
</evidence>
<proteinExistence type="predicted"/>
<gene>
    <name evidence="2" type="ORF">TeGR_g5286</name>
</gene>
<dbReference type="EMBL" id="BRYB01001907">
    <property type="protein sequence ID" value="GMI36141.1"/>
    <property type="molecule type" value="Genomic_DNA"/>
</dbReference>
<organism evidence="2 3">
    <name type="scientific">Tetraparma gracilis</name>
    <dbReference type="NCBI Taxonomy" id="2962635"/>
    <lineage>
        <taxon>Eukaryota</taxon>
        <taxon>Sar</taxon>
        <taxon>Stramenopiles</taxon>
        <taxon>Ochrophyta</taxon>
        <taxon>Bolidophyceae</taxon>
        <taxon>Parmales</taxon>
        <taxon>Triparmaceae</taxon>
        <taxon>Tetraparma</taxon>
    </lineage>
</organism>
<feature type="compositionally biased region" description="Basic and acidic residues" evidence="1">
    <location>
        <begin position="192"/>
        <end position="203"/>
    </location>
</feature>
<accession>A0ABQ6MY60</accession>
<name>A0ABQ6MY60_9STRA</name>
<feature type="compositionally biased region" description="Basic and acidic residues" evidence="1">
    <location>
        <begin position="525"/>
        <end position="558"/>
    </location>
</feature>
<feature type="region of interest" description="Disordered" evidence="1">
    <location>
        <begin position="146"/>
        <end position="253"/>
    </location>
</feature>
<dbReference type="Proteomes" id="UP001165060">
    <property type="component" value="Unassembled WGS sequence"/>
</dbReference>
<protein>
    <submittedName>
        <fullName evidence="2">Uncharacterized protein</fullName>
    </submittedName>
</protein>
<comment type="caution">
    <text evidence="2">The sequence shown here is derived from an EMBL/GenBank/DDBJ whole genome shotgun (WGS) entry which is preliminary data.</text>
</comment>
<feature type="compositionally biased region" description="Low complexity" evidence="1">
    <location>
        <begin position="148"/>
        <end position="157"/>
    </location>
</feature>
<reference evidence="2 3" key="1">
    <citation type="journal article" date="2023" name="Commun. Biol.">
        <title>Genome analysis of Parmales, the sister group of diatoms, reveals the evolutionary specialization of diatoms from phago-mixotrophs to photoautotrophs.</title>
        <authorList>
            <person name="Ban H."/>
            <person name="Sato S."/>
            <person name="Yoshikawa S."/>
            <person name="Yamada K."/>
            <person name="Nakamura Y."/>
            <person name="Ichinomiya M."/>
            <person name="Sato N."/>
            <person name="Blanc-Mathieu R."/>
            <person name="Endo H."/>
            <person name="Kuwata A."/>
            <person name="Ogata H."/>
        </authorList>
    </citation>
    <scope>NUCLEOTIDE SEQUENCE [LARGE SCALE GENOMIC DNA]</scope>
</reference>